<evidence type="ECO:0000256" key="1">
    <source>
        <dbReference type="ARBA" id="ARBA00022723"/>
    </source>
</evidence>
<dbReference type="InterPro" id="IPR013083">
    <property type="entry name" value="Znf_RING/FYVE/PHD"/>
</dbReference>
<dbReference type="GO" id="GO:0008270">
    <property type="term" value="F:zinc ion binding"/>
    <property type="evidence" value="ECO:0007669"/>
    <property type="project" value="UniProtKB-KW"/>
</dbReference>
<name>A0A7S2TKS2_9EUKA</name>
<evidence type="ECO:0000259" key="5">
    <source>
        <dbReference type="PROSITE" id="PS50089"/>
    </source>
</evidence>
<dbReference type="PANTHER" id="PTHR23327">
    <property type="entry name" value="RING FINGER PROTEIN 127"/>
    <property type="match status" value="1"/>
</dbReference>
<dbReference type="PANTHER" id="PTHR23327:SF42">
    <property type="entry name" value="LON PEPTIDASE N-TERMINAL DOMAIN AND RING FINGER PROTEIN C14F5.10C"/>
    <property type="match status" value="1"/>
</dbReference>
<sequence length="246" mass="28223">MAKATPTLEEEEDFEFVCPICYLYLCEPIKTPCKHLFCKNCLIKTFGFNRPPRCPLCRSDCTHVKVLELKIDSESEEIVKKLDPDYKERASKCMRERKTWMSSKFLAPLFQNIESGLYEVSGAGNEQVNGIYVIGHVPSYLGPRLYNKPGTQIFMFRWNRREWVIANLAHGFDDLRFRYYRVSCSLIPEITPCEHGWMEAPGGLGTSPAPSVRVIRQGDRISPRLLQPLIQDSIPEAHRCAPCSIM</sequence>
<keyword evidence="2 4" id="KW-0863">Zinc-finger</keyword>
<proteinExistence type="predicted"/>
<gene>
    <name evidence="6" type="ORF">LSP00402_LOCUS6025</name>
</gene>
<dbReference type="AlphaFoldDB" id="A0A7S2TKS2"/>
<protein>
    <recommendedName>
        <fullName evidence="5">RING-type domain-containing protein</fullName>
    </recommendedName>
</protein>
<dbReference type="SMART" id="SM00184">
    <property type="entry name" value="RING"/>
    <property type="match status" value="1"/>
</dbReference>
<dbReference type="GO" id="GO:0061630">
    <property type="term" value="F:ubiquitin protein ligase activity"/>
    <property type="evidence" value="ECO:0007669"/>
    <property type="project" value="TreeGrafter"/>
</dbReference>
<keyword evidence="1" id="KW-0479">Metal-binding</keyword>
<reference evidence="6" key="1">
    <citation type="submission" date="2021-01" db="EMBL/GenBank/DDBJ databases">
        <authorList>
            <person name="Corre E."/>
            <person name="Pelletier E."/>
            <person name="Niang G."/>
            <person name="Scheremetjew M."/>
            <person name="Finn R."/>
            <person name="Kale V."/>
            <person name="Holt S."/>
            <person name="Cochrane G."/>
            <person name="Meng A."/>
            <person name="Brown T."/>
            <person name="Cohen L."/>
        </authorList>
    </citation>
    <scope>NUCLEOTIDE SEQUENCE</scope>
    <source>
        <strain evidence="6">CCMP622</strain>
    </source>
</reference>
<dbReference type="PROSITE" id="PS50089">
    <property type="entry name" value="ZF_RING_2"/>
    <property type="match status" value="1"/>
</dbReference>
<dbReference type="Gene3D" id="3.30.40.10">
    <property type="entry name" value="Zinc/RING finger domain, C3HC4 (zinc finger)"/>
    <property type="match status" value="1"/>
</dbReference>
<dbReference type="InterPro" id="IPR017907">
    <property type="entry name" value="Znf_RING_CS"/>
</dbReference>
<organism evidence="6">
    <name type="scientific">Lotharella oceanica</name>
    <dbReference type="NCBI Taxonomy" id="641309"/>
    <lineage>
        <taxon>Eukaryota</taxon>
        <taxon>Sar</taxon>
        <taxon>Rhizaria</taxon>
        <taxon>Cercozoa</taxon>
        <taxon>Chlorarachniophyceae</taxon>
        <taxon>Lotharella</taxon>
    </lineage>
</organism>
<dbReference type="PROSITE" id="PS00518">
    <property type="entry name" value="ZF_RING_1"/>
    <property type="match status" value="1"/>
</dbReference>
<accession>A0A7S2TKS2</accession>
<keyword evidence="3" id="KW-0862">Zinc</keyword>
<dbReference type="Pfam" id="PF13923">
    <property type="entry name" value="zf-C3HC4_2"/>
    <property type="match status" value="1"/>
</dbReference>
<evidence type="ECO:0000256" key="3">
    <source>
        <dbReference type="ARBA" id="ARBA00022833"/>
    </source>
</evidence>
<dbReference type="InterPro" id="IPR001841">
    <property type="entry name" value="Znf_RING"/>
</dbReference>
<dbReference type="EMBL" id="HBHP01009752">
    <property type="protein sequence ID" value="CAD9756085.1"/>
    <property type="molecule type" value="Transcribed_RNA"/>
</dbReference>
<dbReference type="SUPFAM" id="SSF57850">
    <property type="entry name" value="RING/U-box"/>
    <property type="match status" value="1"/>
</dbReference>
<feature type="domain" description="RING-type" evidence="5">
    <location>
        <begin position="18"/>
        <end position="58"/>
    </location>
</feature>
<evidence type="ECO:0000256" key="4">
    <source>
        <dbReference type="PROSITE-ProRule" id="PRU00175"/>
    </source>
</evidence>
<evidence type="ECO:0000256" key="2">
    <source>
        <dbReference type="ARBA" id="ARBA00022771"/>
    </source>
</evidence>
<evidence type="ECO:0000313" key="6">
    <source>
        <dbReference type="EMBL" id="CAD9756085.1"/>
    </source>
</evidence>